<comment type="caution">
    <text evidence="2">The sequence shown here is derived from an EMBL/GenBank/DDBJ whole genome shotgun (WGS) entry which is preliminary data.</text>
</comment>
<feature type="compositionally biased region" description="Basic and acidic residues" evidence="1">
    <location>
        <begin position="80"/>
        <end position="96"/>
    </location>
</feature>
<accession>A0ABD3I8L3</accession>
<keyword evidence="3" id="KW-1185">Reference proteome</keyword>
<organism evidence="2 3">
    <name type="scientific">Riccia sorocarpa</name>
    <dbReference type="NCBI Taxonomy" id="122646"/>
    <lineage>
        <taxon>Eukaryota</taxon>
        <taxon>Viridiplantae</taxon>
        <taxon>Streptophyta</taxon>
        <taxon>Embryophyta</taxon>
        <taxon>Marchantiophyta</taxon>
        <taxon>Marchantiopsida</taxon>
        <taxon>Marchantiidae</taxon>
        <taxon>Marchantiales</taxon>
        <taxon>Ricciaceae</taxon>
        <taxon>Riccia</taxon>
    </lineage>
</organism>
<protein>
    <submittedName>
        <fullName evidence="2">Uncharacterized protein</fullName>
    </submittedName>
</protein>
<dbReference type="EMBL" id="JBJQOH010000001">
    <property type="protein sequence ID" value="KAL3700033.1"/>
    <property type="molecule type" value="Genomic_DNA"/>
</dbReference>
<dbReference type="AlphaFoldDB" id="A0ABD3I8L3"/>
<reference evidence="2 3" key="1">
    <citation type="submission" date="2024-09" db="EMBL/GenBank/DDBJ databases">
        <title>Chromosome-scale assembly of Riccia sorocarpa.</title>
        <authorList>
            <person name="Paukszto L."/>
        </authorList>
    </citation>
    <scope>NUCLEOTIDE SEQUENCE [LARGE SCALE GENOMIC DNA]</scope>
    <source>
        <strain evidence="2">LP-2024</strain>
        <tissue evidence="2">Aerial parts of the thallus</tissue>
    </source>
</reference>
<dbReference type="Proteomes" id="UP001633002">
    <property type="component" value="Unassembled WGS sequence"/>
</dbReference>
<gene>
    <name evidence="2" type="ORF">R1sor_018055</name>
</gene>
<proteinExistence type="predicted"/>
<name>A0ABD3I8L3_9MARC</name>
<feature type="region of interest" description="Disordered" evidence="1">
    <location>
        <begin position="54"/>
        <end position="153"/>
    </location>
</feature>
<evidence type="ECO:0000313" key="2">
    <source>
        <dbReference type="EMBL" id="KAL3700033.1"/>
    </source>
</evidence>
<sequence>MSLTIQQLTLLLNRYYEGATYNARIIHAWAKKARVTVLAKLRALRQCVQCENGFEDGQSMRPDTQPPPRAAHSTTRRIPLHRETQDHDRHPTEFHSRRGRRTGNIKTRTRVGGTGPTEGSKPKEGRRPRGRSRTYQIRLKQAGPSNTDATWAHGQIKSKYETAVSSTTVDSSSAKQ</sequence>
<feature type="compositionally biased region" description="Basic residues" evidence="1">
    <location>
        <begin position="97"/>
        <end position="109"/>
    </location>
</feature>
<evidence type="ECO:0000313" key="3">
    <source>
        <dbReference type="Proteomes" id="UP001633002"/>
    </source>
</evidence>
<evidence type="ECO:0000256" key="1">
    <source>
        <dbReference type="SAM" id="MobiDB-lite"/>
    </source>
</evidence>